<reference evidence="7" key="1">
    <citation type="submission" date="2017-04" db="EMBL/GenBank/DDBJ databases">
        <title>Comparative genomics and description of representatives of a novel lineage of planctomycetes thriving in anoxic sediments.</title>
        <authorList>
            <person name="Spring S."/>
            <person name="Bunk B."/>
            <person name="Sproer C."/>
        </authorList>
    </citation>
    <scope>NUCLEOTIDE SEQUENCE [LARGE SCALE GENOMIC DNA]</scope>
    <source>
        <strain evidence="7">ST-PulAB-D4</strain>
    </source>
</reference>
<dbReference type="Pfam" id="PF12833">
    <property type="entry name" value="HTH_18"/>
    <property type="match status" value="1"/>
</dbReference>
<evidence type="ECO:0000256" key="1">
    <source>
        <dbReference type="ARBA" id="ARBA00023015"/>
    </source>
</evidence>
<evidence type="ECO:0000256" key="4">
    <source>
        <dbReference type="SAM" id="MobiDB-lite"/>
    </source>
</evidence>
<organism evidence="6 7">
    <name type="scientific">Sedimentisphaera salicampi</name>
    <dbReference type="NCBI Taxonomy" id="1941349"/>
    <lineage>
        <taxon>Bacteria</taxon>
        <taxon>Pseudomonadati</taxon>
        <taxon>Planctomycetota</taxon>
        <taxon>Phycisphaerae</taxon>
        <taxon>Sedimentisphaerales</taxon>
        <taxon>Sedimentisphaeraceae</taxon>
        <taxon>Sedimentisphaera</taxon>
    </lineage>
</organism>
<evidence type="ECO:0000256" key="3">
    <source>
        <dbReference type="ARBA" id="ARBA00023163"/>
    </source>
</evidence>
<proteinExistence type="predicted"/>
<dbReference type="InterPro" id="IPR018060">
    <property type="entry name" value="HTH_AraC"/>
</dbReference>
<dbReference type="InterPro" id="IPR003313">
    <property type="entry name" value="AraC-bd"/>
</dbReference>
<keyword evidence="2" id="KW-0238">DNA-binding</keyword>
<keyword evidence="3" id="KW-0804">Transcription</keyword>
<dbReference type="SUPFAM" id="SSF51215">
    <property type="entry name" value="Regulatory protein AraC"/>
    <property type="match status" value="1"/>
</dbReference>
<sequence>MGSIENQYHYLPINDKSISWDIYLTGIGEATISAGSAYPPCGHPDLYNFNWESGRVLPEYQIVFISQGRGVFESSAAGQAEVVPGTMLILFPEVWHRYRPLRDTGWKENWISINGEYLYKLANRNYISPGNSVLHLETSDEIVKIYERMWEVLAGQQMQNSYRLSAMAMEILSFSIDHKDEFSPADEFIRTVGGDKNVFKDRLLSEAMHYIWSHSHRNMSVDDVAANLPVTRRTLERKFDSLLGTSIGKQINYCRVERAKKMLRSTTLPVSHIALAAGFSGADRMCKVFHKYLSQTPGEFRIAARSPGTHRQNDSQQNKYS</sequence>
<dbReference type="InterPro" id="IPR037923">
    <property type="entry name" value="HTH-like"/>
</dbReference>
<keyword evidence="7" id="KW-1185">Reference proteome</keyword>
<dbReference type="STRING" id="1941349.STSP1_02275"/>
<feature type="domain" description="HTH araC/xylS-type" evidence="5">
    <location>
        <begin position="205"/>
        <end position="303"/>
    </location>
</feature>
<dbReference type="SUPFAM" id="SSF46689">
    <property type="entry name" value="Homeodomain-like"/>
    <property type="match status" value="2"/>
</dbReference>
<protein>
    <submittedName>
        <fullName evidence="6">Xylose operon regulatory protein</fullName>
    </submittedName>
</protein>
<evidence type="ECO:0000313" key="6">
    <source>
        <dbReference type="EMBL" id="ARN57849.1"/>
    </source>
</evidence>
<dbReference type="RefSeq" id="WP_085756466.1">
    <property type="nucleotide sequence ID" value="NZ_CP021023.1"/>
</dbReference>
<evidence type="ECO:0000256" key="2">
    <source>
        <dbReference type="ARBA" id="ARBA00023125"/>
    </source>
</evidence>
<name>A0A1W6LPZ9_9BACT</name>
<dbReference type="GO" id="GO:0043565">
    <property type="term" value="F:sequence-specific DNA binding"/>
    <property type="evidence" value="ECO:0007669"/>
    <property type="project" value="InterPro"/>
</dbReference>
<dbReference type="KEGG" id="pbp:STSP1_02275"/>
<feature type="region of interest" description="Disordered" evidence="4">
    <location>
        <begin position="300"/>
        <end position="321"/>
    </location>
</feature>
<dbReference type="PROSITE" id="PS01124">
    <property type="entry name" value="HTH_ARAC_FAMILY_2"/>
    <property type="match status" value="1"/>
</dbReference>
<dbReference type="Gene3D" id="1.10.10.60">
    <property type="entry name" value="Homeodomain-like"/>
    <property type="match status" value="1"/>
</dbReference>
<dbReference type="SMART" id="SM00342">
    <property type="entry name" value="HTH_ARAC"/>
    <property type="match status" value="1"/>
</dbReference>
<dbReference type="Pfam" id="PF02311">
    <property type="entry name" value="AraC_binding"/>
    <property type="match status" value="1"/>
</dbReference>
<dbReference type="Proteomes" id="UP000193334">
    <property type="component" value="Chromosome"/>
</dbReference>
<keyword evidence="1" id="KW-0805">Transcription regulation</keyword>
<dbReference type="InterPro" id="IPR009057">
    <property type="entry name" value="Homeodomain-like_sf"/>
</dbReference>
<dbReference type="EMBL" id="CP021023">
    <property type="protein sequence ID" value="ARN57849.1"/>
    <property type="molecule type" value="Genomic_DNA"/>
</dbReference>
<evidence type="ECO:0000259" key="5">
    <source>
        <dbReference type="PROSITE" id="PS01124"/>
    </source>
</evidence>
<accession>A0A1W6LPZ9</accession>
<dbReference type="AlphaFoldDB" id="A0A1W6LPZ9"/>
<dbReference type="PANTHER" id="PTHR43280:SF2">
    <property type="entry name" value="HTH-TYPE TRANSCRIPTIONAL REGULATOR EXSA"/>
    <property type="match status" value="1"/>
</dbReference>
<dbReference type="PANTHER" id="PTHR43280">
    <property type="entry name" value="ARAC-FAMILY TRANSCRIPTIONAL REGULATOR"/>
    <property type="match status" value="1"/>
</dbReference>
<dbReference type="GO" id="GO:0003700">
    <property type="term" value="F:DNA-binding transcription factor activity"/>
    <property type="evidence" value="ECO:0007669"/>
    <property type="project" value="InterPro"/>
</dbReference>
<gene>
    <name evidence="6" type="primary">xylR_12</name>
    <name evidence="6" type="ORF">STSP1_02275</name>
</gene>
<evidence type="ECO:0000313" key="7">
    <source>
        <dbReference type="Proteomes" id="UP000193334"/>
    </source>
</evidence>